<dbReference type="GO" id="GO:0008233">
    <property type="term" value="F:peptidase activity"/>
    <property type="evidence" value="ECO:0007669"/>
    <property type="project" value="UniProtKB-KW"/>
</dbReference>
<dbReference type="Proteomes" id="UP000323000">
    <property type="component" value="Chromosome 7"/>
</dbReference>
<dbReference type="OrthoDB" id="1932348at2759"/>
<comment type="caution">
    <text evidence="4">The sequence shown here is derived from an EMBL/GenBank/DDBJ whole genome shotgun (WGS) entry which is preliminary data.</text>
</comment>
<dbReference type="PANTHER" id="PTHR42648">
    <property type="entry name" value="TRANSPOSASE, PUTATIVE-RELATED"/>
    <property type="match status" value="1"/>
</dbReference>
<dbReference type="EMBL" id="VAHF01000007">
    <property type="protein sequence ID" value="TXG59142.1"/>
    <property type="molecule type" value="Genomic_DNA"/>
</dbReference>
<keyword evidence="1" id="KW-0645">Protease</keyword>
<gene>
    <name evidence="4" type="ORF">EZV62_016971</name>
</gene>
<organism evidence="4 5">
    <name type="scientific">Acer yangbiense</name>
    <dbReference type="NCBI Taxonomy" id="1000413"/>
    <lineage>
        <taxon>Eukaryota</taxon>
        <taxon>Viridiplantae</taxon>
        <taxon>Streptophyta</taxon>
        <taxon>Embryophyta</taxon>
        <taxon>Tracheophyta</taxon>
        <taxon>Spermatophyta</taxon>
        <taxon>Magnoliopsida</taxon>
        <taxon>eudicotyledons</taxon>
        <taxon>Gunneridae</taxon>
        <taxon>Pentapetalae</taxon>
        <taxon>rosids</taxon>
        <taxon>malvids</taxon>
        <taxon>Sapindales</taxon>
        <taxon>Sapindaceae</taxon>
        <taxon>Hippocastanoideae</taxon>
        <taxon>Acereae</taxon>
        <taxon>Acer</taxon>
    </lineage>
</organism>
<protein>
    <submittedName>
        <fullName evidence="4">Uncharacterized protein</fullName>
    </submittedName>
</protein>
<proteinExistence type="predicted"/>
<dbReference type="Pfam" id="PF22936">
    <property type="entry name" value="Pol_BBD"/>
    <property type="match status" value="1"/>
</dbReference>
<sequence length="280" mass="32187">MQLLFEYQELWIVVSEGIVGPVDAATTRKDLKARFFINQSLDPTMQRQLELLQMKKTEKVADYFSWTLALVNQMKSNVKLGNNSKVLVMGKGKISISLKDGSKNTISNVLFVLSLHQNLLSIGQLSEKGYDMRIYKRVCTINDEQKGLIAKVNMSPNRLFPMHIKSDTLPCFSFVIGDGSWLWHMRFGHVNFRSLKLLSSRKMVSELPVIDPPDRVCEACVMGKKHKDPFPTKKTCRVSRSLELMHSDLCSVETLSNGGYRYFITFIDDFRRKAWVYFLQ</sequence>
<feature type="domain" description="GAG-pre-integrase" evidence="2">
    <location>
        <begin position="177"/>
        <end position="224"/>
    </location>
</feature>
<evidence type="ECO:0000259" key="2">
    <source>
        <dbReference type="Pfam" id="PF13976"/>
    </source>
</evidence>
<keyword evidence="1" id="KW-0378">Hydrolase</keyword>
<keyword evidence="5" id="KW-1185">Reference proteome</keyword>
<dbReference type="InterPro" id="IPR054722">
    <property type="entry name" value="PolX-like_BBD"/>
</dbReference>
<feature type="domain" description="Retrovirus-related Pol polyprotein from transposon TNT 1-94-like beta-barrel" evidence="3">
    <location>
        <begin position="73"/>
        <end position="130"/>
    </location>
</feature>
<dbReference type="InterPro" id="IPR012337">
    <property type="entry name" value="RNaseH-like_sf"/>
</dbReference>
<evidence type="ECO:0000259" key="3">
    <source>
        <dbReference type="Pfam" id="PF22936"/>
    </source>
</evidence>
<dbReference type="Pfam" id="PF13976">
    <property type="entry name" value="gag_pre-integrs"/>
    <property type="match status" value="1"/>
</dbReference>
<dbReference type="AlphaFoldDB" id="A0A5C7HSJ1"/>
<name>A0A5C7HSJ1_9ROSI</name>
<dbReference type="SUPFAM" id="SSF53098">
    <property type="entry name" value="Ribonuclease H-like"/>
    <property type="match status" value="1"/>
</dbReference>
<evidence type="ECO:0000313" key="4">
    <source>
        <dbReference type="EMBL" id="TXG59142.1"/>
    </source>
</evidence>
<dbReference type="InterPro" id="IPR025724">
    <property type="entry name" value="GAG-pre-integrase_dom"/>
</dbReference>
<dbReference type="InterPro" id="IPR039537">
    <property type="entry name" value="Retrotran_Ty1/copia-like"/>
</dbReference>
<accession>A0A5C7HSJ1</accession>
<reference evidence="5" key="1">
    <citation type="journal article" date="2019" name="Gigascience">
        <title>De novo genome assembly of the endangered Acer yangbiense, a plant species with extremely small populations endemic to Yunnan Province, China.</title>
        <authorList>
            <person name="Yang J."/>
            <person name="Wariss H.M."/>
            <person name="Tao L."/>
            <person name="Zhang R."/>
            <person name="Yun Q."/>
            <person name="Hollingsworth P."/>
            <person name="Dao Z."/>
            <person name="Luo G."/>
            <person name="Guo H."/>
            <person name="Ma Y."/>
            <person name="Sun W."/>
        </authorList>
    </citation>
    <scope>NUCLEOTIDE SEQUENCE [LARGE SCALE GENOMIC DNA]</scope>
    <source>
        <strain evidence="5">cv. Malutang</strain>
    </source>
</reference>
<evidence type="ECO:0000313" key="5">
    <source>
        <dbReference type="Proteomes" id="UP000323000"/>
    </source>
</evidence>
<dbReference type="GO" id="GO:0006508">
    <property type="term" value="P:proteolysis"/>
    <property type="evidence" value="ECO:0007669"/>
    <property type="project" value="UniProtKB-KW"/>
</dbReference>
<dbReference type="PANTHER" id="PTHR42648:SF18">
    <property type="entry name" value="RETROTRANSPOSON, UNCLASSIFIED-LIKE PROTEIN"/>
    <property type="match status" value="1"/>
</dbReference>
<evidence type="ECO:0000256" key="1">
    <source>
        <dbReference type="ARBA" id="ARBA00022670"/>
    </source>
</evidence>